<dbReference type="AlphaFoldDB" id="A0A382MB22"/>
<feature type="non-terminal residue" evidence="1">
    <location>
        <position position="1"/>
    </location>
</feature>
<reference evidence="1" key="1">
    <citation type="submission" date="2018-05" db="EMBL/GenBank/DDBJ databases">
        <authorList>
            <person name="Lanie J.A."/>
            <person name="Ng W.-L."/>
            <person name="Kazmierczak K.M."/>
            <person name="Andrzejewski T.M."/>
            <person name="Davidsen T.M."/>
            <person name="Wayne K.J."/>
            <person name="Tettelin H."/>
            <person name="Glass J.I."/>
            <person name="Rusch D."/>
            <person name="Podicherti R."/>
            <person name="Tsui H.-C.T."/>
            <person name="Winkler M.E."/>
        </authorList>
    </citation>
    <scope>NUCLEOTIDE SEQUENCE</scope>
</reference>
<proteinExistence type="predicted"/>
<protein>
    <submittedName>
        <fullName evidence="1">Uncharacterized protein</fullName>
    </submittedName>
</protein>
<sequence length="34" mass="3901">REECKLYPKYCVTANPKSKIVLGKLIQIDTTYPS</sequence>
<dbReference type="EMBL" id="UINC01092475">
    <property type="protein sequence ID" value="SVC46089.1"/>
    <property type="molecule type" value="Genomic_DNA"/>
</dbReference>
<name>A0A382MB22_9ZZZZ</name>
<evidence type="ECO:0000313" key="1">
    <source>
        <dbReference type="EMBL" id="SVC46089.1"/>
    </source>
</evidence>
<accession>A0A382MB22</accession>
<organism evidence="1">
    <name type="scientific">marine metagenome</name>
    <dbReference type="NCBI Taxonomy" id="408172"/>
    <lineage>
        <taxon>unclassified sequences</taxon>
        <taxon>metagenomes</taxon>
        <taxon>ecological metagenomes</taxon>
    </lineage>
</organism>
<gene>
    <name evidence="1" type="ORF">METZ01_LOCUS298943</name>
</gene>